<feature type="signal peptide" evidence="1">
    <location>
        <begin position="1"/>
        <end position="20"/>
    </location>
</feature>
<keyword evidence="1" id="KW-0732">Signal</keyword>
<protein>
    <recommendedName>
        <fullName evidence="4">Secreted protein</fullName>
    </recommendedName>
</protein>
<organism evidence="2 3">
    <name type="scientific">Ceratodon purpureus</name>
    <name type="common">Fire moss</name>
    <name type="synonym">Dicranum purpureum</name>
    <dbReference type="NCBI Taxonomy" id="3225"/>
    <lineage>
        <taxon>Eukaryota</taxon>
        <taxon>Viridiplantae</taxon>
        <taxon>Streptophyta</taxon>
        <taxon>Embryophyta</taxon>
        <taxon>Bryophyta</taxon>
        <taxon>Bryophytina</taxon>
        <taxon>Bryopsida</taxon>
        <taxon>Dicranidae</taxon>
        <taxon>Pseudoditrichales</taxon>
        <taxon>Ditrichaceae</taxon>
        <taxon>Ceratodon</taxon>
    </lineage>
</organism>
<keyword evidence="3" id="KW-1185">Reference proteome</keyword>
<comment type="caution">
    <text evidence="2">The sequence shown here is derived from an EMBL/GenBank/DDBJ whole genome shotgun (WGS) entry which is preliminary data.</text>
</comment>
<evidence type="ECO:0000313" key="3">
    <source>
        <dbReference type="Proteomes" id="UP000822688"/>
    </source>
</evidence>
<reference evidence="2" key="1">
    <citation type="submission" date="2020-06" db="EMBL/GenBank/DDBJ databases">
        <title>WGS assembly of Ceratodon purpureus strain R40.</title>
        <authorList>
            <person name="Carey S.B."/>
            <person name="Jenkins J."/>
            <person name="Shu S."/>
            <person name="Lovell J.T."/>
            <person name="Sreedasyam A."/>
            <person name="Maumus F."/>
            <person name="Tiley G.P."/>
            <person name="Fernandez-Pozo N."/>
            <person name="Barry K."/>
            <person name="Chen C."/>
            <person name="Wang M."/>
            <person name="Lipzen A."/>
            <person name="Daum C."/>
            <person name="Saski C.A."/>
            <person name="Payton A.C."/>
            <person name="Mcbreen J.C."/>
            <person name="Conrad R.E."/>
            <person name="Kollar L.M."/>
            <person name="Olsson S."/>
            <person name="Huttunen S."/>
            <person name="Landis J.B."/>
            <person name="Wickett N.J."/>
            <person name="Johnson M.G."/>
            <person name="Rensing S.A."/>
            <person name="Grimwood J."/>
            <person name="Schmutz J."/>
            <person name="Mcdaniel S.F."/>
        </authorList>
    </citation>
    <scope>NUCLEOTIDE SEQUENCE</scope>
    <source>
        <strain evidence="2">R40</strain>
    </source>
</reference>
<dbReference type="AlphaFoldDB" id="A0A8T0H7Y2"/>
<dbReference type="Proteomes" id="UP000822688">
    <property type="component" value="Chromosome 8"/>
</dbReference>
<sequence length="84" mass="9160">MLLLGKLGWLFLAAVGSCESSEGQRWRHSQLLFSRGDDNLVQPHLHILHILQSLSHMKVLSFLTCVGLGATFPVAISSGCSLQT</sequence>
<proteinExistence type="predicted"/>
<evidence type="ECO:0000313" key="2">
    <source>
        <dbReference type="EMBL" id="KAG0565192.1"/>
    </source>
</evidence>
<name>A0A8T0H7Y2_CERPU</name>
<evidence type="ECO:0008006" key="4">
    <source>
        <dbReference type="Google" id="ProtNLM"/>
    </source>
</evidence>
<accession>A0A8T0H7Y2</accession>
<dbReference type="EMBL" id="CM026429">
    <property type="protein sequence ID" value="KAG0565192.1"/>
    <property type="molecule type" value="Genomic_DNA"/>
</dbReference>
<feature type="chain" id="PRO_5035932240" description="Secreted protein" evidence="1">
    <location>
        <begin position="21"/>
        <end position="84"/>
    </location>
</feature>
<gene>
    <name evidence="2" type="ORF">KC19_8G171800</name>
</gene>
<evidence type="ECO:0000256" key="1">
    <source>
        <dbReference type="SAM" id="SignalP"/>
    </source>
</evidence>
<dbReference type="PROSITE" id="PS51257">
    <property type="entry name" value="PROKAR_LIPOPROTEIN"/>
    <property type="match status" value="1"/>
</dbReference>